<evidence type="ECO:0000313" key="3">
    <source>
        <dbReference type="EMBL" id="CAI8585611.1"/>
    </source>
</evidence>
<sequence length="123" mass="13633">MDLPASQQAPAPAGPLGGASSSSSWSGSWIDKWFFPEEGSSSDPNQEEPLATNQPTEVMGPEAPSPSWLKEKILRIFYIRKGRRTSSTVLKKLCPEDLKLERASPGKRLRILNILEDMVEHKD</sequence>
<evidence type="ECO:0000256" key="1">
    <source>
        <dbReference type="SAM" id="MobiDB-lite"/>
    </source>
</evidence>
<name>R4IUA8_VICFA</name>
<dbReference type="OrthoDB" id="1459550at2759"/>
<reference evidence="3 5" key="2">
    <citation type="submission" date="2023-01" db="EMBL/GenBank/DDBJ databases">
        <authorList>
            <person name="Kreplak J."/>
        </authorList>
    </citation>
    <scope>NUCLEOTIDE SEQUENCE [LARGE SCALE GENOMIC DNA]</scope>
</reference>
<evidence type="ECO:0000313" key="4">
    <source>
        <dbReference type="EMBL" id="CAI8606353.1"/>
    </source>
</evidence>
<gene>
    <name evidence="3" type="ORF">VFH_I214960</name>
    <name evidence="4" type="ORF">VFH_III226120</name>
</gene>
<reference evidence="2" key="1">
    <citation type="journal article" date="2013" name="Front. Plant Sci.">
        <title>Mitochondrial Genome Sequence of the Legume Vicia faba.</title>
        <authorList>
            <person name="Negruk V."/>
        </authorList>
    </citation>
    <scope>NUCLEOTIDE SEQUENCE</scope>
</reference>
<feature type="compositionally biased region" description="Low complexity" evidence="1">
    <location>
        <begin position="1"/>
        <end position="11"/>
    </location>
</feature>
<dbReference type="Gramene" id="Vfaba.Hedin2.R1.1g214960.1">
    <property type="protein sequence ID" value="cds:Vfaba.Hedin2.R1.1g214960.1"/>
    <property type="gene ID" value="Vfaba.Hedin2.R1.1g214960"/>
</dbReference>
<evidence type="ECO:0000313" key="5">
    <source>
        <dbReference type="Proteomes" id="UP001157006"/>
    </source>
</evidence>
<accession>R4IUA8</accession>
<keyword evidence="5" id="KW-1185">Reference proteome</keyword>
<geneLocation type="mitochondrion" evidence="2"/>
<protein>
    <submittedName>
        <fullName evidence="2">Uncharacterized protein</fullName>
    </submittedName>
</protein>
<dbReference type="Proteomes" id="UP001157006">
    <property type="component" value="Chromosome 3"/>
</dbReference>
<feature type="compositionally biased region" description="Low complexity" evidence="1">
    <location>
        <begin position="18"/>
        <end position="29"/>
    </location>
</feature>
<dbReference type="EMBL" id="KC189947">
    <property type="protein sequence ID" value="AGC79034.1"/>
    <property type="molecule type" value="Genomic_DNA"/>
</dbReference>
<proteinExistence type="predicted"/>
<dbReference type="AlphaFoldDB" id="R4IUA8"/>
<feature type="region of interest" description="Disordered" evidence="1">
    <location>
        <begin position="1"/>
        <end position="65"/>
    </location>
</feature>
<dbReference type="EMBL" id="KC189947">
    <property type="protein sequence ID" value="AGC78921.1"/>
    <property type="molecule type" value="Genomic_DNA"/>
</dbReference>
<organism evidence="2">
    <name type="scientific">Vicia faba</name>
    <name type="common">Broad bean</name>
    <name type="synonym">Faba vulgaris</name>
    <dbReference type="NCBI Taxonomy" id="3906"/>
    <lineage>
        <taxon>Eukaryota</taxon>
        <taxon>Viridiplantae</taxon>
        <taxon>Streptophyta</taxon>
        <taxon>Embryophyta</taxon>
        <taxon>Tracheophyta</taxon>
        <taxon>Spermatophyta</taxon>
        <taxon>Magnoliopsida</taxon>
        <taxon>eudicotyledons</taxon>
        <taxon>Gunneridae</taxon>
        <taxon>Pentapetalae</taxon>
        <taxon>rosids</taxon>
        <taxon>fabids</taxon>
        <taxon>Fabales</taxon>
        <taxon>Fabaceae</taxon>
        <taxon>Papilionoideae</taxon>
        <taxon>50 kb inversion clade</taxon>
        <taxon>NPAAA clade</taxon>
        <taxon>Hologalegina</taxon>
        <taxon>IRL clade</taxon>
        <taxon>Fabeae</taxon>
        <taxon>Vicia</taxon>
    </lineage>
</organism>
<dbReference type="EMBL" id="OX451738">
    <property type="protein sequence ID" value="CAI8606353.1"/>
    <property type="molecule type" value="Genomic_DNA"/>
</dbReference>
<dbReference type="EMBL" id="OX451736">
    <property type="protein sequence ID" value="CAI8585611.1"/>
    <property type="molecule type" value="Genomic_DNA"/>
</dbReference>
<evidence type="ECO:0000313" key="2">
    <source>
        <dbReference type="EMBL" id="AGC78921.1"/>
    </source>
</evidence>
<dbReference type="Gramene" id="Vfaba.Hedin2.R1.3g226120.1">
    <property type="protein sequence ID" value="cds:Vfaba.Hedin2.R1.3g226120.1"/>
    <property type="gene ID" value="Vfaba.Hedin2.R1.3g226120"/>
</dbReference>
<keyword evidence="2" id="KW-0496">Mitochondrion</keyword>
<dbReference type="Proteomes" id="UP001157006">
    <property type="component" value="Chromosome 1L"/>
</dbReference>